<keyword evidence="3 5" id="KW-0238">DNA-binding</keyword>
<evidence type="ECO:0000256" key="5">
    <source>
        <dbReference type="PROSITE-ProRule" id="PRU01248"/>
    </source>
</evidence>
<feature type="domain" description="Core-binding (CB)" evidence="7">
    <location>
        <begin position="62"/>
        <end position="142"/>
    </location>
</feature>
<reference evidence="8 9" key="1">
    <citation type="journal article" date="2014" name="Int. J. Syst. Evol. Microbiol.">
        <title>Complete genome sequence of Corynebacterium casei LMG S-19264T (=DSM 44701T), isolated from a smear-ripened cheese.</title>
        <authorList>
            <consortium name="US DOE Joint Genome Institute (JGI-PGF)"/>
            <person name="Walter F."/>
            <person name="Albersmeier A."/>
            <person name="Kalinowski J."/>
            <person name="Ruckert C."/>
        </authorList>
    </citation>
    <scope>NUCLEOTIDE SEQUENCE [LARGE SCALE GENOMIC DNA]</scope>
    <source>
        <strain evidence="8 9">CGMCC 1.12976</strain>
    </source>
</reference>
<dbReference type="Gene3D" id="1.10.443.10">
    <property type="entry name" value="Intergrase catalytic core"/>
    <property type="match status" value="1"/>
</dbReference>
<dbReference type="SUPFAM" id="SSF56349">
    <property type="entry name" value="DNA breaking-rejoining enzymes"/>
    <property type="match status" value="1"/>
</dbReference>
<dbReference type="Gene3D" id="1.10.150.130">
    <property type="match status" value="1"/>
</dbReference>
<evidence type="ECO:0000313" key="9">
    <source>
        <dbReference type="Proteomes" id="UP000598775"/>
    </source>
</evidence>
<dbReference type="AlphaFoldDB" id="A0A917B9C8"/>
<dbReference type="InterPro" id="IPR011010">
    <property type="entry name" value="DNA_brk_join_enz"/>
</dbReference>
<comment type="caution">
    <text evidence="8">The sequence shown here is derived from an EMBL/GenBank/DDBJ whole genome shotgun (WGS) entry which is preliminary data.</text>
</comment>
<evidence type="ECO:0000313" key="8">
    <source>
        <dbReference type="EMBL" id="GGF28480.1"/>
    </source>
</evidence>
<dbReference type="Pfam" id="PF00589">
    <property type="entry name" value="Phage_integrase"/>
    <property type="match status" value="1"/>
</dbReference>
<dbReference type="InterPro" id="IPR010998">
    <property type="entry name" value="Integrase_recombinase_N"/>
</dbReference>
<keyword evidence="4" id="KW-0233">DNA recombination</keyword>
<dbReference type="Proteomes" id="UP000598775">
    <property type="component" value="Unassembled WGS sequence"/>
</dbReference>
<feature type="domain" description="Tyr recombinase" evidence="6">
    <location>
        <begin position="163"/>
        <end position="351"/>
    </location>
</feature>
<dbReference type="InterPro" id="IPR028259">
    <property type="entry name" value="AP2-like_int_N"/>
</dbReference>
<comment type="similarity">
    <text evidence="1">Belongs to the 'phage' integrase family.</text>
</comment>
<dbReference type="CDD" id="cd01189">
    <property type="entry name" value="INT_ICEBs1_C_like"/>
    <property type="match status" value="1"/>
</dbReference>
<dbReference type="GO" id="GO:0015074">
    <property type="term" value="P:DNA integration"/>
    <property type="evidence" value="ECO:0007669"/>
    <property type="project" value="UniProtKB-KW"/>
</dbReference>
<dbReference type="PANTHER" id="PTHR30349:SF64">
    <property type="entry name" value="PROPHAGE INTEGRASE INTD-RELATED"/>
    <property type="match status" value="1"/>
</dbReference>
<dbReference type="GO" id="GO:0006310">
    <property type="term" value="P:DNA recombination"/>
    <property type="evidence" value="ECO:0007669"/>
    <property type="project" value="UniProtKB-KW"/>
</dbReference>
<dbReference type="PROSITE" id="PS51898">
    <property type="entry name" value="TYR_RECOMBINASE"/>
    <property type="match status" value="1"/>
</dbReference>
<sequence>MGTIESYESASGKRYRVRFRKPDHTQTRKNGFITKKEAERFLREVETAKDTGTYIDASEARASIGELGATWMTHQTQLKPSSFRAVEVAWRLHVEPSWGPISVGDIRHSEVQAWVSKLSVDRSATTILRAYGILAAILDVAVKDRRVMSNPARGVNLPRKTPKPRVYLSHGQVQLVADQAGDQGDLVLFLSYTGLRWGEATALRVRSLDAMRRRVSVTENAVQVGGPIVIGTPKNHSSRSVPYPPFLSDALAARCVGKSKDELLFSGPSGHVRLPDSRRGWFASAVRSAQSVDPDIQRVTVHDLRHTAASLAISSGANVKAVQRMLGHASAAMTLDTYADLFDDDLDAVALALGEAKAKSSVSKMCPNEVLDRRKTP</sequence>
<keyword evidence="2" id="KW-0229">DNA integration</keyword>
<evidence type="ECO:0000259" key="7">
    <source>
        <dbReference type="PROSITE" id="PS51900"/>
    </source>
</evidence>
<dbReference type="RefSeq" id="WP_188678272.1">
    <property type="nucleotide sequence ID" value="NZ_BMGP01000004.1"/>
</dbReference>
<evidence type="ECO:0000256" key="2">
    <source>
        <dbReference type="ARBA" id="ARBA00022908"/>
    </source>
</evidence>
<dbReference type="InterPro" id="IPR002104">
    <property type="entry name" value="Integrase_catalytic"/>
</dbReference>
<dbReference type="InterPro" id="IPR050090">
    <property type="entry name" value="Tyrosine_recombinase_XerCD"/>
</dbReference>
<dbReference type="InterPro" id="IPR004107">
    <property type="entry name" value="Integrase_SAM-like_N"/>
</dbReference>
<dbReference type="Pfam" id="PF14659">
    <property type="entry name" value="Phage_int_SAM_3"/>
    <property type="match status" value="1"/>
</dbReference>
<organism evidence="8 9">
    <name type="scientific">Subtercola lobariae</name>
    <dbReference type="NCBI Taxonomy" id="1588641"/>
    <lineage>
        <taxon>Bacteria</taxon>
        <taxon>Bacillati</taxon>
        <taxon>Actinomycetota</taxon>
        <taxon>Actinomycetes</taxon>
        <taxon>Micrococcales</taxon>
        <taxon>Microbacteriaceae</taxon>
        <taxon>Subtercola</taxon>
    </lineage>
</organism>
<dbReference type="PROSITE" id="PS51900">
    <property type="entry name" value="CB"/>
    <property type="match status" value="1"/>
</dbReference>
<protein>
    <recommendedName>
        <fullName evidence="10">Site-specific integrase</fullName>
    </recommendedName>
</protein>
<accession>A0A917B9C8</accession>
<dbReference type="InterPro" id="IPR044068">
    <property type="entry name" value="CB"/>
</dbReference>
<evidence type="ECO:0000259" key="6">
    <source>
        <dbReference type="PROSITE" id="PS51898"/>
    </source>
</evidence>
<dbReference type="EMBL" id="BMGP01000004">
    <property type="protein sequence ID" value="GGF28480.1"/>
    <property type="molecule type" value="Genomic_DNA"/>
</dbReference>
<gene>
    <name evidence="8" type="ORF">GCM10011399_22090</name>
</gene>
<dbReference type="GO" id="GO:0003677">
    <property type="term" value="F:DNA binding"/>
    <property type="evidence" value="ECO:0007669"/>
    <property type="project" value="UniProtKB-UniRule"/>
</dbReference>
<dbReference type="PANTHER" id="PTHR30349">
    <property type="entry name" value="PHAGE INTEGRASE-RELATED"/>
    <property type="match status" value="1"/>
</dbReference>
<evidence type="ECO:0000256" key="3">
    <source>
        <dbReference type="ARBA" id="ARBA00023125"/>
    </source>
</evidence>
<name>A0A917B9C8_9MICO</name>
<proteinExistence type="inferred from homology"/>
<dbReference type="Pfam" id="PF14657">
    <property type="entry name" value="Arm-DNA-bind_4"/>
    <property type="match status" value="1"/>
</dbReference>
<keyword evidence="9" id="KW-1185">Reference proteome</keyword>
<evidence type="ECO:0000256" key="4">
    <source>
        <dbReference type="ARBA" id="ARBA00023172"/>
    </source>
</evidence>
<dbReference type="InterPro" id="IPR013762">
    <property type="entry name" value="Integrase-like_cat_sf"/>
</dbReference>
<evidence type="ECO:0008006" key="10">
    <source>
        <dbReference type="Google" id="ProtNLM"/>
    </source>
</evidence>
<evidence type="ECO:0000256" key="1">
    <source>
        <dbReference type="ARBA" id="ARBA00008857"/>
    </source>
</evidence>